<evidence type="ECO:0000256" key="3">
    <source>
        <dbReference type="ARBA" id="ARBA00022989"/>
    </source>
</evidence>
<feature type="transmembrane region" description="Helical" evidence="5">
    <location>
        <begin position="309"/>
        <end position="327"/>
    </location>
</feature>
<evidence type="ECO:0000313" key="7">
    <source>
        <dbReference type="EMBL" id="KAA9333645.1"/>
    </source>
</evidence>
<dbReference type="RefSeq" id="WP_150903812.1">
    <property type="nucleotide sequence ID" value="NZ_VTWT01000005.1"/>
</dbReference>
<evidence type="ECO:0000313" key="8">
    <source>
        <dbReference type="Proteomes" id="UP000326570"/>
    </source>
</evidence>
<organism evidence="7 8">
    <name type="scientific">Adhaeribacter soli</name>
    <dbReference type="NCBI Taxonomy" id="2607655"/>
    <lineage>
        <taxon>Bacteria</taxon>
        <taxon>Pseudomonadati</taxon>
        <taxon>Bacteroidota</taxon>
        <taxon>Cytophagia</taxon>
        <taxon>Cytophagales</taxon>
        <taxon>Hymenobacteraceae</taxon>
        <taxon>Adhaeribacter</taxon>
    </lineage>
</organism>
<evidence type="ECO:0000256" key="5">
    <source>
        <dbReference type="SAM" id="Phobius"/>
    </source>
</evidence>
<keyword evidence="2 5" id="KW-0812">Transmembrane</keyword>
<feature type="transmembrane region" description="Helical" evidence="5">
    <location>
        <begin position="15"/>
        <end position="35"/>
    </location>
</feature>
<comment type="subcellular location">
    <subcellularLocation>
        <location evidence="1">Membrane</location>
        <topology evidence="1">Multi-pass membrane protein</topology>
    </subcellularLocation>
</comment>
<evidence type="ECO:0000259" key="6">
    <source>
        <dbReference type="Pfam" id="PF13515"/>
    </source>
</evidence>
<keyword evidence="4 5" id="KW-0472">Membrane</keyword>
<evidence type="ECO:0000256" key="1">
    <source>
        <dbReference type="ARBA" id="ARBA00004141"/>
    </source>
</evidence>
<protein>
    <submittedName>
        <fullName evidence="7">FUSC family protein</fullName>
    </submittedName>
</protein>
<feature type="domain" description="Integral membrane bound transporter" evidence="6">
    <location>
        <begin position="194"/>
        <end position="319"/>
    </location>
</feature>
<feature type="transmembrane region" description="Helical" evidence="5">
    <location>
        <begin position="89"/>
        <end position="108"/>
    </location>
</feature>
<dbReference type="Proteomes" id="UP000326570">
    <property type="component" value="Unassembled WGS sequence"/>
</dbReference>
<dbReference type="GO" id="GO:0016020">
    <property type="term" value="C:membrane"/>
    <property type="evidence" value="ECO:0007669"/>
    <property type="project" value="UniProtKB-SubCell"/>
</dbReference>
<feature type="transmembrane region" description="Helical" evidence="5">
    <location>
        <begin position="276"/>
        <end position="297"/>
    </location>
</feature>
<feature type="transmembrane region" description="Helical" evidence="5">
    <location>
        <begin position="63"/>
        <end position="83"/>
    </location>
</feature>
<accession>A0A5N1ITY8</accession>
<reference evidence="7 8" key="1">
    <citation type="submission" date="2019-09" db="EMBL/GenBank/DDBJ databases">
        <title>Genome sequence of Adhaeribacter sp. M2.</title>
        <authorList>
            <person name="Srinivasan S."/>
        </authorList>
    </citation>
    <scope>NUCLEOTIDE SEQUENCE [LARGE SCALE GENOMIC DNA]</scope>
    <source>
        <strain evidence="7 8">M2</strain>
    </source>
</reference>
<feature type="transmembrane region" description="Helical" evidence="5">
    <location>
        <begin position="239"/>
        <end position="264"/>
    </location>
</feature>
<name>A0A5N1ITY8_9BACT</name>
<sequence>MLNQLLEIRKTDRKWHLPVVAGLCVGIPVLAGYYTGHLQDGKLASMAALVILYIQSQHLVNRMIILMACSFGILLSFAVGVTFSFDPYVAALVLGIFSFAVHLALYFLKMVRPPGNFFFLMLASVAICQPFNLATVPHKLGLIGIGTIISCVIGLVYSLLILRPLNAGNETITVNKNPYVNFIESVTYGFFVGLALLVGNLLELENPYWVPTSCAAVMQGISTRHVWQRSIQRILGTFVGLILTWGILLLHPSLLQICLGIIALQIMVEFLVVRNYGIAVVFITVLTIFLAETGASLTQNPTNLIETRFYDILIGSIIGGFGGWILFHEKLQFLATRQLRKARIALARKKSE</sequence>
<evidence type="ECO:0000256" key="4">
    <source>
        <dbReference type="ARBA" id="ARBA00023136"/>
    </source>
</evidence>
<keyword evidence="3 5" id="KW-1133">Transmembrane helix</keyword>
<dbReference type="EMBL" id="VTWT01000005">
    <property type="protein sequence ID" value="KAA9333645.1"/>
    <property type="molecule type" value="Genomic_DNA"/>
</dbReference>
<gene>
    <name evidence="7" type="ORF">F0P94_10375</name>
</gene>
<proteinExistence type="predicted"/>
<feature type="transmembrane region" description="Helical" evidence="5">
    <location>
        <begin position="115"/>
        <end position="134"/>
    </location>
</feature>
<comment type="caution">
    <text evidence="7">The sequence shown here is derived from an EMBL/GenBank/DDBJ whole genome shotgun (WGS) entry which is preliminary data.</text>
</comment>
<evidence type="ECO:0000256" key="2">
    <source>
        <dbReference type="ARBA" id="ARBA00022692"/>
    </source>
</evidence>
<keyword evidence="8" id="KW-1185">Reference proteome</keyword>
<dbReference type="AlphaFoldDB" id="A0A5N1ITY8"/>
<feature type="transmembrane region" description="Helical" evidence="5">
    <location>
        <begin position="182"/>
        <end position="202"/>
    </location>
</feature>
<dbReference type="InterPro" id="IPR049453">
    <property type="entry name" value="Memb_transporter_dom"/>
</dbReference>
<feature type="transmembrane region" description="Helical" evidence="5">
    <location>
        <begin position="140"/>
        <end position="162"/>
    </location>
</feature>
<dbReference type="Pfam" id="PF13515">
    <property type="entry name" value="FUSC_2"/>
    <property type="match status" value="1"/>
</dbReference>